<evidence type="ECO:0000256" key="6">
    <source>
        <dbReference type="SAM" id="MobiDB-lite"/>
    </source>
</evidence>
<feature type="compositionally biased region" description="Acidic residues" evidence="6">
    <location>
        <begin position="249"/>
        <end position="258"/>
    </location>
</feature>
<dbReference type="AlphaFoldDB" id="A0A7J6KRA7"/>
<dbReference type="PANTHER" id="PTHR46481:SF10">
    <property type="entry name" value="ZINC FINGER BED DOMAIN-CONTAINING PROTEIN 39"/>
    <property type="match status" value="1"/>
</dbReference>
<evidence type="ECO:0000256" key="1">
    <source>
        <dbReference type="ARBA" id="ARBA00004123"/>
    </source>
</evidence>
<dbReference type="GO" id="GO:0008270">
    <property type="term" value="F:zinc ion binding"/>
    <property type="evidence" value="ECO:0007669"/>
    <property type="project" value="UniProtKB-KW"/>
</dbReference>
<evidence type="ECO:0000256" key="4">
    <source>
        <dbReference type="ARBA" id="ARBA00022833"/>
    </source>
</evidence>
<feature type="region of interest" description="Disordered" evidence="6">
    <location>
        <begin position="213"/>
        <end position="259"/>
    </location>
</feature>
<evidence type="ECO:0000256" key="3">
    <source>
        <dbReference type="ARBA" id="ARBA00022771"/>
    </source>
</evidence>
<dbReference type="InterPro" id="IPR052035">
    <property type="entry name" value="ZnF_BED_domain_contain"/>
</dbReference>
<dbReference type="EMBL" id="JAAPAO010001405">
    <property type="protein sequence ID" value="KAF4649855.1"/>
    <property type="molecule type" value="Genomic_DNA"/>
</dbReference>
<reference evidence="7 8" key="1">
    <citation type="submission" date="2020-04" db="EMBL/GenBank/DDBJ databases">
        <title>Perkinsus chesapeaki whole genome sequence.</title>
        <authorList>
            <person name="Bogema D.R."/>
        </authorList>
    </citation>
    <scope>NUCLEOTIDE SEQUENCE [LARGE SCALE GENOMIC DNA]</scope>
    <source>
        <strain evidence="7">ATCC PRA-425</strain>
    </source>
</reference>
<name>A0A7J6KRA7_PERCH</name>
<comment type="subcellular location">
    <subcellularLocation>
        <location evidence="1">Nucleus</location>
    </subcellularLocation>
</comment>
<keyword evidence="4" id="KW-0862">Zinc</keyword>
<proteinExistence type="predicted"/>
<dbReference type="PANTHER" id="PTHR46481">
    <property type="entry name" value="ZINC FINGER BED DOMAIN-CONTAINING PROTEIN 4"/>
    <property type="match status" value="1"/>
</dbReference>
<dbReference type="GO" id="GO:0005634">
    <property type="term" value="C:nucleus"/>
    <property type="evidence" value="ECO:0007669"/>
    <property type="project" value="UniProtKB-SubCell"/>
</dbReference>
<evidence type="ECO:0000256" key="2">
    <source>
        <dbReference type="ARBA" id="ARBA00022723"/>
    </source>
</evidence>
<accession>A0A7J6KRA7</accession>
<evidence type="ECO:0000313" key="7">
    <source>
        <dbReference type="EMBL" id="KAF4649855.1"/>
    </source>
</evidence>
<evidence type="ECO:0000256" key="5">
    <source>
        <dbReference type="ARBA" id="ARBA00023242"/>
    </source>
</evidence>
<dbReference type="SUPFAM" id="SSF53098">
    <property type="entry name" value="Ribonuclease H-like"/>
    <property type="match status" value="1"/>
</dbReference>
<dbReference type="Proteomes" id="UP000591131">
    <property type="component" value="Unassembled WGS sequence"/>
</dbReference>
<gene>
    <name evidence="7" type="ORF">FOL47_001677</name>
</gene>
<evidence type="ECO:0000313" key="8">
    <source>
        <dbReference type="Proteomes" id="UP000591131"/>
    </source>
</evidence>
<keyword evidence="5" id="KW-0539">Nucleus</keyword>
<feature type="non-terminal residue" evidence="7">
    <location>
        <position position="1"/>
    </location>
</feature>
<evidence type="ECO:0008006" key="9">
    <source>
        <dbReference type="Google" id="ProtNLM"/>
    </source>
</evidence>
<keyword evidence="8" id="KW-1185">Reference proteome</keyword>
<keyword evidence="2" id="KW-0479">Metal-binding</keyword>
<protein>
    <recommendedName>
        <fullName evidence="9">HAT C-terminal dimerisation domain-containing protein</fullName>
    </recommendedName>
</protein>
<dbReference type="InterPro" id="IPR012337">
    <property type="entry name" value="RNaseH-like_sf"/>
</dbReference>
<comment type="caution">
    <text evidence="7">The sequence shown here is derived from an EMBL/GenBank/DDBJ whole genome shotgun (WGS) entry which is preliminary data.</text>
</comment>
<sequence length="673" mass="75055">VIEDGLPPSIVEKSGFKALFAHLSRGRKEARLPSCRTIRRRLDDLSVAWAPKVKTRLSSSHTICVTCDVWTRFGKDSLLGIIAHHRLPTDPENPECSSIHPGPISTTTVALDPVRGSHTAENLREVFLRAIEPLNIMDKVQFLTTDSGPDVKKMALKLLPEDLPSLKAWFPCCGHNLHLVIVNALAFHKSNKKQAANESEGRKMDDMLDDLQDAESNREAHESSCVGPESDSGSDSDSDWDGLLRDHEDDSGDEEWSADVENRNDARWLVGVDTSGHMGSTQSKISWALARGRALVKLTRCSNFVRDETKAIREELGFPADHMLPLDVPTRWNSTAHFLKELIKYRCVIETLQSRIAHCGNKKLKKMIRLCGLRSDDFELFGAICRCLAPFEEATRWLSGSHYSTIISLSMVLVLLSSWLGKLRQSMNRYDDSISLKLLPLLIQKFDKYFSYAKEGRSSKFIIAAGYLNPDTRNLSSTVTSSNPWAVDDKQGRTCVLQCIEELGIDRETKIAASSGNEATPRAQDATGIAKQNASSSSSDEDFTAHVLQAMSGSDSPEVCEDHEDREARSERLLRHLLTYEDRARHKQRRDELSKVAAAGPVGTSERFRAFWDACYDLEEVFELACLLSLIPSSSVSSESSFSVCTALTRSNRAKMSSKRLRGLLLCKEPKEV</sequence>
<organism evidence="7 8">
    <name type="scientific">Perkinsus chesapeaki</name>
    <name type="common">Clam parasite</name>
    <name type="synonym">Perkinsus andrewsi</name>
    <dbReference type="NCBI Taxonomy" id="330153"/>
    <lineage>
        <taxon>Eukaryota</taxon>
        <taxon>Sar</taxon>
        <taxon>Alveolata</taxon>
        <taxon>Perkinsozoa</taxon>
        <taxon>Perkinsea</taxon>
        <taxon>Perkinsida</taxon>
        <taxon>Perkinsidae</taxon>
        <taxon>Perkinsus</taxon>
    </lineage>
</organism>
<dbReference type="OrthoDB" id="1607513at2759"/>
<keyword evidence="3" id="KW-0863">Zinc-finger</keyword>
<feature type="region of interest" description="Disordered" evidence="6">
    <location>
        <begin position="511"/>
        <end position="542"/>
    </location>
</feature>